<keyword evidence="1" id="KW-1133">Transmembrane helix</keyword>
<dbReference type="EMBL" id="JBJJXE010000002">
    <property type="protein sequence ID" value="MFL1731809.1"/>
    <property type="molecule type" value="Genomic_DNA"/>
</dbReference>
<keyword evidence="3" id="KW-1185">Reference proteome</keyword>
<keyword evidence="1" id="KW-0812">Transmembrane</keyword>
<proteinExistence type="predicted"/>
<protein>
    <submittedName>
        <fullName evidence="2">Uncharacterized protein</fullName>
    </submittedName>
</protein>
<reference evidence="2 3" key="1">
    <citation type="submission" date="2024-11" db="EMBL/GenBank/DDBJ databases">
        <title>First Report of Moraxella oculi in Brazil in an Infectious Bovine Keratoconjunctivitis Outbreak.</title>
        <authorList>
            <person name="Carvalho C.V."/>
            <person name="Domingues R."/>
            <person name="Coutinho C."/>
            <person name="Honorio N.T.B.S."/>
            <person name="Faza D.R.L.R."/>
            <person name="Carvalho W.A."/>
            <person name="Machado A.B.F."/>
            <person name="Martins M.F."/>
            <person name="Gaspar E.B."/>
        </authorList>
    </citation>
    <scope>NUCLEOTIDE SEQUENCE [LARGE SCALE GENOMIC DNA]</scope>
    <source>
        <strain evidence="2 3">2117LE</strain>
    </source>
</reference>
<feature type="transmembrane region" description="Helical" evidence="1">
    <location>
        <begin position="6"/>
        <end position="27"/>
    </location>
</feature>
<evidence type="ECO:0000313" key="3">
    <source>
        <dbReference type="Proteomes" id="UP001624684"/>
    </source>
</evidence>
<keyword evidence="1" id="KW-0472">Membrane</keyword>
<name>A0ABW8U3T0_9GAMM</name>
<dbReference type="Proteomes" id="UP001624684">
    <property type="component" value="Unassembled WGS sequence"/>
</dbReference>
<evidence type="ECO:0000313" key="2">
    <source>
        <dbReference type="EMBL" id="MFL1731809.1"/>
    </source>
</evidence>
<organism evidence="2 3">
    <name type="scientific">Moraxella oculi</name>
    <dbReference type="NCBI Taxonomy" id="2940516"/>
    <lineage>
        <taxon>Bacteria</taxon>
        <taxon>Pseudomonadati</taxon>
        <taxon>Pseudomonadota</taxon>
        <taxon>Gammaproteobacteria</taxon>
        <taxon>Moraxellales</taxon>
        <taxon>Moraxellaceae</taxon>
        <taxon>Moraxella</taxon>
    </lineage>
</organism>
<gene>
    <name evidence="2" type="ORF">ACJHVH_02165</name>
</gene>
<evidence type="ECO:0000256" key="1">
    <source>
        <dbReference type="SAM" id="Phobius"/>
    </source>
</evidence>
<accession>A0ABW8U3T0</accession>
<sequence length="218" mass="24459">MNVQRGYVLLMVMLVILIITSLSALAIRQSLTDGRLAFVTGKMNVLFVMADRPLAQLNHPSVRQSIVANDGILPKLVQHHQRLIYQDVAVDEGVKTQQTIGVMCYDLAQGFANFHQSKLKLPPLGVRCAEDQVWLWWVLDEPFYSHDLSYMPSGVSVDDVLGDDMVQEVAPLHLTVYALAAVGMNKEPCDFHPLQIKACLEDDGISHQMLAQEYEYVH</sequence>
<comment type="caution">
    <text evidence="2">The sequence shown here is derived from an EMBL/GenBank/DDBJ whole genome shotgun (WGS) entry which is preliminary data.</text>
</comment>
<dbReference type="RefSeq" id="WP_407068608.1">
    <property type="nucleotide sequence ID" value="NZ_JBJJXE010000002.1"/>
</dbReference>